<dbReference type="Gene3D" id="3.30.70.3250">
    <property type="entry name" value="Ribonuclease P, Pop5 subunit"/>
    <property type="match status" value="1"/>
</dbReference>
<dbReference type="InterPro" id="IPR038085">
    <property type="entry name" value="Rnp2-like_sf"/>
</dbReference>
<accession>A0A7J2U1J4</accession>
<dbReference type="GO" id="GO:0008033">
    <property type="term" value="P:tRNA processing"/>
    <property type="evidence" value="ECO:0007669"/>
    <property type="project" value="UniProtKB-KW"/>
</dbReference>
<dbReference type="GO" id="GO:1902555">
    <property type="term" value="C:endoribonuclease complex"/>
    <property type="evidence" value="ECO:0007669"/>
    <property type="project" value="UniProtKB-ARBA"/>
</dbReference>
<dbReference type="SUPFAM" id="SSF160350">
    <property type="entry name" value="Rnp2-like"/>
    <property type="match status" value="1"/>
</dbReference>
<protein>
    <submittedName>
        <fullName evidence="2">Uncharacterized protein</fullName>
    </submittedName>
</protein>
<gene>
    <name evidence="2" type="ORF">ENO26_01245</name>
</gene>
<evidence type="ECO:0000256" key="1">
    <source>
        <dbReference type="ARBA" id="ARBA00022694"/>
    </source>
</evidence>
<name>A0A7J2U1J4_9CREN</name>
<organism evidence="2">
    <name type="scientific">Ignisphaera aggregans</name>
    <dbReference type="NCBI Taxonomy" id="334771"/>
    <lineage>
        <taxon>Archaea</taxon>
        <taxon>Thermoproteota</taxon>
        <taxon>Thermoprotei</taxon>
        <taxon>Desulfurococcales</taxon>
        <taxon>Desulfurococcaceae</taxon>
        <taxon>Ignisphaera</taxon>
    </lineage>
</organism>
<evidence type="ECO:0000313" key="2">
    <source>
        <dbReference type="EMBL" id="HEM66197.1"/>
    </source>
</evidence>
<reference evidence="2" key="1">
    <citation type="journal article" date="2020" name="mSystems">
        <title>Genome- and Community-Level Interaction Insights into Carbon Utilization and Element Cycling Functions of Hydrothermarchaeota in Hydrothermal Sediment.</title>
        <authorList>
            <person name="Zhou Z."/>
            <person name="Liu Y."/>
            <person name="Xu W."/>
            <person name="Pan J."/>
            <person name="Luo Z.H."/>
            <person name="Li M."/>
        </authorList>
    </citation>
    <scope>NUCLEOTIDE SEQUENCE [LARGE SCALE GENOMIC DNA]</scope>
    <source>
        <strain evidence="2">SpSt-125</strain>
    </source>
</reference>
<dbReference type="EMBL" id="DSEU01000004">
    <property type="protein sequence ID" value="HEM66197.1"/>
    <property type="molecule type" value="Genomic_DNA"/>
</dbReference>
<sequence length="152" mass="16922">MEYFIIVIIAVALSATSLAVALCTALSLRKKVSALLDELSMALLARKKSKKVKRYILLKVVCSEEADIKAFMMDFENRVSKLLGGIERMGCSLTIASVSKISNRMIIRVTGDYQCFKKVLVALSIQHILFGGCVAIPIRTSGLFSRLRKWIY</sequence>
<keyword evidence="1" id="KW-0819">tRNA processing</keyword>
<dbReference type="GO" id="GO:1990904">
    <property type="term" value="C:ribonucleoprotein complex"/>
    <property type="evidence" value="ECO:0007669"/>
    <property type="project" value="UniProtKB-ARBA"/>
</dbReference>
<comment type="caution">
    <text evidence="2">The sequence shown here is derived from an EMBL/GenBank/DDBJ whole genome shotgun (WGS) entry which is preliminary data.</text>
</comment>
<proteinExistence type="predicted"/>
<dbReference type="AlphaFoldDB" id="A0A7J2U1J4"/>